<evidence type="ECO:0000313" key="2">
    <source>
        <dbReference type="Proteomes" id="UP000608450"/>
    </source>
</evidence>
<sequence>MSVGTLYLTNLSSGAPALSGQNGSLCAVLDWALVQKGWAIEYTGTNARVYRPPAGNRFRLYVAHDSAISGDARLATTRGCENASSVTSLTDPFPTVSQWANAQASFLVSITANSTARDYRILVTDRMVVMFTNTGSSNSQNWDMMVFGDAYGADAADVYGTIMHIGAVTTATSANSRAMSNTLCSVPAPGRVFWARSIDGTQKSTYGCYAGQANAAAVTTFCSNGASAPQMRAGYNGRIVREKVAIHCTGSNTTTPSIIAVNKRGWLPNVWNPLHSGIGIVTSDDTFTDTGYSATAVFVINPAATTIAAILETTDTWSVPSG</sequence>
<keyword evidence="2" id="KW-1185">Reference proteome</keyword>
<proteinExistence type="predicted"/>
<name>A0ABS0KRT2_PSENT</name>
<gene>
    <name evidence="1" type="ORF">I5I61_25385</name>
</gene>
<organism evidence="1 2">
    <name type="scientific">Pseudomonas nitroreducens</name>
    <dbReference type="NCBI Taxonomy" id="46680"/>
    <lineage>
        <taxon>Bacteria</taxon>
        <taxon>Pseudomonadati</taxon>
        <taxon>Pseudomonadota</taxon>
        <taxon>Gammaproteobacteria</taxon>
        <taxon>Pseudomonadales</taxon>
        <taxon>Pseudomonadaceae</taxon>
        <taxon>Pseudomonas</taxon>
    </lineage>
</organism>
<reference evidence="1 2" key="1">
    <citation type="submission" date="2020-11" db="EMBL/GenBank/DDBJ databases">
        <title>Enhanced detection system for hospital associated transmission using whole genome sequencing surveillance.</title>
        <authorList>
            <person name="Harrison L.H."/>
            <person name="Van Tyne D."/>
            <person name="Marsh J.W."/>
            <person name="Griffith M.P."/>
            <person name="Snyder D.J."/>
            <person name="Cooper V.S."/>
            <person name="Mustapha M."/>
        </authorList>
    </citation>
    <scope>NUCLEOTIDE SEQUENCE [LARGE SCALE GENOMIC DNA]</scope>
    <source>
        <strain evidence="1 2">PSA00705</strain>
    </source>
</reference>
<accession>A0ABS0KRT2</accession>
<comment type="caution">
    <text evidence="1">The sequence shown here is derived from an EMBL/GenBank/DDBJ whole genome shotgun (WGS) entry which is preliminary data.</text>
</comment>
<dbReference type="EMBL" id="JADTFC010000087">
    <property type="protein sequence ID" value="MBG6290805.1"/>
    <property type="molecule type" value="Genomic_DNA"/>
</dbReference>
<protein>
    <submittedName>
        <fullName evidence="1">Uncharacterized protein</fullName>
    </submittedName>
</protein>
<dbReference type="Proteomes" id="UP000608450">
    <property type="component" value="Unassembled WGS sequence"/>
</dbReference>
<evidence type="ECO:0000313" key="1">
    <source>
        <dbReference type="EMBL" id="MBG6290805.1"/>
    </source>
</evidence>
<dbReference type="RefSeq" id="WP_196913453.1">
    <property type="nucleotide sequence ID" value="NZ_JADTFC010000087.1"/>
</dbReference>